<gene>
    <name evidence="9" type="ORF">SDRG_02004</name>
</gene>
<dbReference type="SUPFAM" id="SSF118215">
    <property type="entry name" value="Proton glutamate symport protein"/>
    <property type="match status" value="1"/>
</dbReference>
<dbReference type="RefSeq" id="XP_008605785.1">
    <property type="nucleotide sequence ID" value="XM_008607563.1"/>
</dbReference>
<dbReference type="Gene3D" id="1.10.3860.10">
    <property type="entry name" value="Sodium:dicarboxylate symporter"/>
    <property type="match status" value="1"/>
</dbReference>
<feature type="transmembrane region" description="Helical" evidence="7">
    <location>
        <begin position="476"/>
        <end position="496"/>
    </location>
</feature>
<reference evidence="9 10" key="1">
    <citation type="submission" date="2012-04" db="EMBL/GenBank/DDBJ databases">
        <title>The Genome Sequence of Saprolegnia declina VS20.</title>
        <authorList>
            <consortium name="The Broad Institute Genome Sequencing Platform"/>
            <person name="Russ C."/>
            <person name="Nusbaum C."/>
            <person name="Tyler B."/>
            <person name="van West P."/>
            <person name="Dieguez-Uribeondo J."/>
            <person name="de Bruijn I."/>
            <person name="Tripathy S."/>
            <person name="Jiang R."/>
            <person name="Young S.K."/>
            <person name="Zeng Q."/>
            <person name="Gargeya S."/>
            <person name="Fitzgerald M."/>
            <person name="Haas B."/>
            <person name="Abouelleil A."/>
            <person name="Alvarado L."/>
            <person name="Arachchi H.M."/>
            <person name="Berlin A."/>
            <person name="Chapman S.B."/>
            <person name="Goldberg J."/>
            <person name="Griggs A."/>
            <person name="Gujja S."/>
            <person name="Hansen M."/>
            <person name="Howarth C."/>
            <person name="Imamovic A."/>
            <person name="Larimer J."/>
            <person name="McCowen C."/>
            <person name="Montmayeur A."/>
            <person name="Murphy C."/>
            <person name="Neiman D."/>
            <person name="Pearson M."/>
            <person name="Priest M."/>
            <person name="Roberts A."/>
            <person name="Saif S."/>
            <person name="Shea T."/>
            <person name="Sisk P."/>
            <person name="Sykes S."/>
            <person name="Wortman J."/>
            <person name="Nusbaum C."/>
            <person name="Birren B."/>
        </authorList>
    </citation>
    <scope>NUCLEOTIDE SEQUENCE [LARGE SCALE GENOMIC DNA]</scope>
    <source>
        <strain evidence="9 10">VS20</strain>
    </source>
</reference>
<dbReference type="eggNOG" id="KOG3787">
    <property type="taxonomic scope" value="Eukaryota"/>
</dbReference>
<dbReference type="AlphaFoldDB" id="T0R1V4"/>
<keyword evidence="2 7" id="KW-0813">Transport</keyword>
<evidence type="ECO:0000256" key="1">
    <source>
        <dbReference type="ARBA" id="ARBA00004651"/>
    </source>
</evidence>
<dbReference type="InterPro" id="IPR001991">
    <property type="entry name" value="Na-dicarboxylate_symporter"/>
</dbReference>
<organism evidence="9 10">
    <name type="scientific">Saprolegnia diclina (strain VS20)</name>
    <dbReference type="NCBI Taxonomy" id="1156394"/>
    <lineage>
        <taxon>Eukaryota</taxon>
        <taxon>Sar</taxon>
        <taxon>Stramenopiles</taxon>
        <taxon>Oomycota</taxon>
        <taxon>Saprolegniomycetes</taxon>
        <taxon>Saprolegniales</taxon>
        <taxon>Saprolegniaceae</taxon>
        <taxon>Saprolegnia</taxon>
    </lineage>
</organism>
<dbReference type="Pfam" id="PF00375">
    <property type="entry name" value="SDF"/>
    <property type="match status" value="1"/>
</dbReference>
<keyword evidence="10" id="KW-1185">Reference proteome</keyword>
<dbReference type="GO" id="GO:0005886">
    <property type="term" value="C:plasma membrane"/>
    <property type="evidence" value="ECO:0007669"/>
    <property type="project" value="UniProtKB-SubCell"/>
</dbReference>
<dbReference type="VEuPathDB" id="FungiDB:SDRG_02004"/>
<dbReference type="GO" id="GO:0015293">
    <property type="term" value="F:symporter activity"/>
    <property type="evidence" value="ECO:0007669"/>
    <property type="project" value="UniProtKB-UniRule"/>
</dbReference>
<dbReference type="OMA" id="GMAASKC"/>
<name>T0R1V4_SAPDV</name>
<dbReference type="InParanoid" id="T0R1V4"/>
<dbReference type="PANTHER" id="PTHR42865">
    <property type="entry name" value="PROTON/GLUTAMATE-ASPARTATE SYMPORTER"/>
    <property type="match status" value="1"/>
</dbReference>
<feature type="region of interest" description="Disordered" evidence="8">
    <location>
        <begin position="18"/>
        <end position="72"/>
    </location>
</feature>
<proteinExistence type="inferred from homology"/>
<accession>T0R1V4</accession>
<dbReference type="OrthoDB" id="5877963at2759"/>
<evidence type="ECO:0000256" key="7">
    <source>
        <dbReference type="RuleBase" id="RU361216"/>
    </source>
</evidence>
<evidence type="ECO:0000256" key="8">
    <source>
        <dbReference type="SAM" id="MobiDB-lite"/>
    </source>
</evidence>
<keyword evidence="3" id="KW-1003">Cell membrane</keyword>
<protein>
    <recommendedName>
        <fullName evidence="7">Amino acid transporter</fullName>
    </recommendedName>
</protein>
<feature type="transmembrane region" description="Helical" evidence="7">
    <location>
        <begin position="139"/>
        <end position="165"/>
    </location>
</feature>
<keyword evidence="6 7" id="KW-0472">Membrane</keyword>
<feature type="transmembrane region" description="Helical" evidence="7">
    <location>
        <begin position="289"/>
        <end position="310"/>
    </location>
</feature>
<evidence type="ECO:0000256" key="4">
    <source>
        <dbReference type="ARBA" id="ARBA00022692"/>
    </source>
</evidence>
<evidence type="ECO:0000256" key="3">
    <source>
        <dbReference type="ARBA" id="ARBA00022475"/>
    </source>
</evidence>
<evidence type="ECO:0000313" key="10">
    <source>
        <dbReference type="Proteomes" id="UP000030762"/>
    </source>
</evidence>
<comment type="subcellular location">
    <subcellularLocation>
        <location evidence="1">Cell membrane</location>
        <topology evidence="1">Multi-pass membrane protein</topology>
    </subcellularLocation>
    <subcellularLocation>
        <location evidence="7">Membrane</location>
        <topology evidence="7">Multi-pass membrane protein</topology>
    </subcellularLocation>
</comment>
<comment type="similarity">
    <text evidence="7">Belongs to the dicarboxylate/amino acid:cation symporter (DAACS) (TC 2.A.23) family.</text>
</comment>
<sequence>MAGSQGIYLYQEADHQVTPTPPHLLHATPSSASSTSSGGKRTAPHHEPLGIRTNFTTPTRHELGPHTPEYEFPDPIMEETEKLPLGVHGNFDPRLGANLVSSLSILIGVGVGVGLGIGLKALSINKDTMLWLALPGDLFVRALRCLIVPMVFCTMTVAIAEIAILKNTALLSWRTAGTFFLTSFLAAVQGTLVAITYHGLFAWQDNATTFNTSSTVPIIALQCANGKYLGPSSTDGGVACIGANATSGQFQVTDVNNALKISTPLQTLSLTQQVIAIIEMVVPDNIFNALANGSLLSIIMFALPLGIAVARTHAGDASTNYLLNMLRQARNALLILIHVVLRFTPVAIVFLISNAVVAYDTSSAGLASHGGYLFLAFIAGVFSHVLVVLPIVLFLFTRSNPYNYLRQLFPAYVFAFGCASSMATLPVAVTVTHQTRLVTRSMAQLIMCLGTPINMNAAGLYQPVMTIFMLHMSGNASALGTPQIVVLFFVSLIGSMGTAPVPNAGLVMLMTVWKTVFPTIALPSAFVYVVAIDFLFDRIRTAVNVNGNMVVTRILSAQYDDTISLDGASTPVA</sequence>
<evidence type="ECO:0000256" key="2">
    <source>
        <dbReference type="ARBA" id="ARBA00022448"/>
    </source>
</evidence>
<feature type="compositionally biased region" description="Low complexity" evidence="8">
    <location>
        <begin position="23"/>
        <end position="39"/>
    </location>
</feature>
<keyword evidence="4 7" id="KW-0812">Transmembrane</keyword>
<keyword evidence="7" id="KW-0769">Symport</keyword>
<dbReference type="EMBL" id="JH767135">
    <property type="protein sequence ID" value="EQC40941.1"/>
    <property type="molecule type" value="Genomic_DNA"/>
</dbReference>
<dbReference type="GeneID" id="19942731"/>
<feature type="transmembrane region" description="Helical" evidence="7">
    <location>
        <begin position="441"/>
        <end position="464"/>
    </location>
</feature>
<feature type="transmembrane region" description="Helical" evidence="7">
    <location>
        <begin position="99"/>
        <end position="119"/>
    </location>
</feature>
<feature type="transmembrane region" description="Helical" evidence="7">
    <location>
        <begin position="372"/>
        <end position="396"/>
    </location>
</feature>
<evidence type="ECO:0000256" key="6">
    <source>
        <dbReference type="ARBA" id="ARBA00023136"/>
    </source>
</evidence>
<dbReference type="Proteomes" id="UP000030762">
    <property type="component" value="Unassembled WGS sequence"/>
</dbReference>
<dbReference type="PANTHER" id="PTHR42865:SF7">
    <property type="entry name" value="PROTON_GLUTAMATE-ASPARTATE SYMPORTER"/>
    <property type="match status" value="1"/>
</dbReference>
<feature type="transmembrane region" description="Helical" evidence="7">
    <location>
        <begin position="408"/>
        <end position="429"/>
    </location>
</feature>
<feature type="transmembrane region" description="Helical" evidence="7">
    <location>
        <begin position="331"/>
        <end position="352"/>
    </location>
</feature>
<evidence type="ECO:0000256" key="5">
    <source>
        <dbReference type="ARBA" id="ARBA00022989"/>
    </source>
</evidence>
<dbReference type="InterPro" id="IPR036458">
    <property type="entry name" value="Na:dicarbo_symporter_sf"/>
</dbReference>
<dbReference type="PRINTS" id="PR00173">
    <property type="entry name" value="EDTRNSPORT"/>
</dbReference>
<keyword evidence="5 7" id="KW-1133">Transmembrane helix</keyword>
<evidence type="ECO:0000313" key="9">
    <source>
        <dbReference type="EMBL" id="EQC40941.1"/>
    </source>
</evidence>
<dbReference type="STRING" id="1156394.T0R1V4"/>
<feature type="transmembrane region" description="Helical" evidence="7">
    <location>
        <begin position="516"/>
        <end position="536"/>
    </location>
</feature>
<feature type="transmembrane region" description="Helical" evidence="7">
    <location>
        <begin position="177"/>
        <end position="200"/>
    </location>
</feature>